<reference evidence="2" key="2">
    <citation type="submission" date="2020-09" db="EMBL/GenBank/DDBJ databases">
        <authorList>
            <person name="Sun Q."/>
            <person name="Kim S."/>
        </authorList>
    </citation>
    <scope>NUCLEOTIDE SEQUENCE</scope>
    <source>
        <strain evidence="2">KCTC 12870</strain>
    </source>
</reference>
<gene>
    <name evidence="2" type="ORF">GCM10007047_10030</name>
</gene>
<dbReference type="EMBL" id="BMXG01000005">
    <property type="protein sequence ID" value="GHB96250.1"/>
    <property type="molecule type" value="Genomic_DNA"/>
</dbReference>
<dbReference type="PROSITE" id="PS51257">
    <property type="entry name" value="PROKAR_LIPOPROTEIN"/>
    <property type="match status" value="1"/>
</dbReference>
<accession>A0A8J3GDF3</accession>
<name>A0A8J3GDF3_9BACT</name>
<dbReference type="Proteomes" id="UP000642829">
    <property type="component" value="Unassembled WGS sequence"/>
</dbReference>
<keyword evidence="3" id="KW-1185">Reference proteome</keyword>
<evidence type="ECO:0000313" key="3">
    <source>
        <dbReference type="Proteomes" id="UP000642829"/>
    </source>
</evidence>
<feature type="chain" id="PRO_5035226022" description="Lipoprotein" evidence="1">
    <location>
        <begin position="21"/>
        <end position="139"/>
    </location>
</feature>
<reference evidence="2" key="1">
    <citation type="journal article" date="2014" name="Int. J. Syst. Evol. Microbiol.">
        <title>Complete genome sequence of Corynebacterium casei LMG S-19264T (=DSM 44701T), isolated from a smear-ripened cheese.</title>
        <authorList>
            <consortium name="US DOE Joint Genome Institute (JGI-PGF)"/>
            <person name="Walter F."/>
            <person name="Albersmeier A."/>
            <person name="Kalinowski J."/>
            <person name="Ruckert C."/>
        </authorList>
    </citation>
    <scope>NUCLEOTIDE SEQUENCE</scope>
    <source>
        <strain evidence="2">KCTC 12870</strain>
    </source>
</reference>
<protein>
    <recommendedName>
        <fullName evidence="4">Lipoprotein</fullName>
    </recommendedName>
</protein>
<organism evidence="2 3">
    <name type="scientific">Cerasicoccus arenae</name>
    <dbReference type="NCBI Taxonomy" id="424488"/>
    <lineage>
        <taxon>Bacteria</taxon>
        <taxon>Pseudomonadati</taxon>
        <taxon>Verrucomicrobiota</taxon>
        <taxon>Opitutia</taxon>
        <taxon>Puniceicoccales</taxon>
        <taxon>Cerasicoccaceae</taxon>
        <taxon>Cerasicoccus</taxon>
    </lineage>
</organism>
<evidence type="ECO:0000313" key="2">
    <source>
        <dbReference type="EMBL" id="GHB96250.1"/>
    </source>
</evidence>
<sequence length="139" mass="15540">MTMKHATLLSLLGLFCLLIASGCNTLRGKSSVEDYNADPLTVQAPNGVTDTAVQDVMYRALTGRQWKIIESSPNKVVGTLDHRGFKAKVTLVHEGNQIKIFSDSTYYSTKRKGYYPAVPYGWLENLQKDMNNMLARSTY</sequence>
<dbReference type="AlphaFoldDB" id="A0A8J3GDF3"/>
<feature type="signal peptide" evidence="1">
    <location>
        <begin position="1"/>
        <end position="20"/>
    </location>
</feature>
<evidence type="ECO:0000256" key="1">
    <source>
        <dbReference type="SAM" id="SignalP"/>
    </source>
</evidence>
<comment type="caution">
    <text evidence="2">The sequence shown here is derived from an EMBL/GenBank/DDBJ whole genome shotgun (WGS) entry which is preliminary data.</text>
</comment>
<proteinExistence type="predicted"/>
<keyword evidence="1" id="KW-0732">Signal</keyword>
<evidence type="ECO:0008006" key="4">
    <source>
        <dbReference type="Google" id="ProtNLM"/>
    </source>
</evidence>